<evidence type="ECO:0000313" key="1">
    <source>
        <dbReference type="EMBL" id="KAI7986092.1"/>
    </source>
</evidence>
<keyword evidence="2" id="KW-1185">Reference proteome</keyword>
<organism evidence="1 2">
    <name type="scientific">Camellia lanceoleosa</name>
    <dbReference type="NCBI Taxonomy" id="1840588"/>
    <lineage>
        <taxon>Eukaryota</taxon>
        <taxon>Viridiplantae</taxon>
        <taxon>Streptophyta</taxon>
        <taxon>Embryophyta</taxon>
        <taxon>Tracheophyta</taxon>
        <taxon>Spermatophyta</taxon>
        <taxon>Magnoliopsida</taxon>
        <taxon>eudicotyledons</taxon>
        <taxon>Gunneridae</taxon>
        <taxon>Pentapetalae</taxon>
        <taxon>asterids</taxon>
        <taxon>Ericales</taxon>
        <taxon>Theaceae</taxon>
        <taxon>Camellia</taxon>
    </lineage>
</organism>
<accession>A0ACC0FDB0</accession>
<dbReference type="Proteomes" id="UP001060215">
    <property type="component" value="Chromosome 15"/>
</dbReference>
<evidence type="ECO:0000313" key="2">
    <source>
        <dbReference type="Proteomes" id="UP001060215"/>
    </source>
</evidence>
<sequence>MSLSLLLLLITLSLLSTTPLSLSSTTNPPDRFIKSIPPHQSLRHSKPQEYIELTHPLPSDHLIPSFSLQILHHYFADTIGRPPISAPYSPPSACPPPSSSTSKPPPTATSTTASPQSGSPAPRSSAPAPPNPPPTASSGMSIRTSPGMSRCSNGRISL</sequence>
<dbReference type="EMBL" id="CM045772">
    <property type="protein sequence ID" value="KAI7986092.1"/>
    <property type="molecule type" value="Genomic_DNA"/>
</dbReference>
<reference evidence="1 2" key="1">
    <citation type="journal article" date="2022" name="Plant J.">
        <title>Chromosome-level genome of Camellia lanceoleosa provides a valuable resource for understanding genome evolution and self-incompatibility.</title>
        <authorList>
            <person name="Gong W."/>
            <person name="Xiao S."/>
            <person name="Wang L."/>
            <person name="Liao Z."/>
            <person name="Chang Y."/>
            <person name="Mo W."/>
            <person name="Hu G."/>
            <person name="Li W."/>
            <person name="Zhao G."/>
            <person name="Zhu H."/>
            <person name="Hu X."/>
            <person name="Ji K."/>
            <person name="Xiang X."/>
            <person name="Song Q."/>
            <person name="Yuan D."/>
            <person name="Jin S."/>
            <person name="Zhang L."/>
        </authorList>
    </citation>
    <scope>NUCLEOTIDE SEQUENCE [LARGE SCALE GENOMIC DNA]</scope>
    <source>
        <strain evidence="1">SQ_2022a</strain>
    </source>
</reference>
<name>A0ACC0FDB0_9ERIC</name>
<protein>
    <submittedName>
        <fullName evidence="1">Uncharacterized protein</fullName>
    </submittedName>
</protein>
<proteinExistence type="predicted"/>
<comment type="caution">
    <text evidence="1">The sequence shown here is derived from an EMBL/GenBank/DDBJ whole genome shotgun (WGS) entry which is preliminary data.</text>
</comment>
<gene>
    <name evidence="1" type="ORF">LOK49_LG14G02270</name>
</gene>